<keyword evidence="4" id="KW-1185">Reference proteome</keyword>
<dbReference type="Proteomes" id="UP000311605">
    <property type="component" value="Unassembled WGS sequence"/>
</dbReference>
<evidence type="ECO:0000313" key="4">
    <source>
        <dbReference type="Proteomes" id="UP000311605"/>
    </source>
</evidence>
<dbReference type="EMBL" id="VDMN01000001">
    <property type="protein sequence ID" value="TNM66367.1"/>
    <property type="molecule type" value="Genomic_DNA"/>
</dbReference>
<dbReference type="RefSeq" id="WP_139675733.1">
    <property type="nucleotide sequence ID" value="NZ_VDMN01000001.1"/>
</dbReference>
<sequence length="352" mass="37373">MVRYAFPVIAGVILAAGSPILPVSSDARADACPANVMDALRAPAQKDAKPVDIRCDVTLNKGDRITQRISFSGSRASGVVFDCNGAMIDGSGTKARTVLIQSRRGSDGKWDVPTDITIRNCQIKGDLRIQGLGNNGQAKEVKASSNRDGHTQRAQAAAPTGILLDNLTFSGSVGVPLYLAPGVTKVTLQNSSFTGKASSTVVYLDAESAGNVLVGNTFAARPEWREVIAIDGSADNRIENNTFVNPLSGGVYLYRNCGEGGTFRHQSPQGNLIRGNTFQYQMPVARPAVWIGSRQGLSMFNSYCLVQPKMLLGGLDHNDGANNNTVTDNRLPGGNPGLIVDEGARNRVANNR</sequence>
<name>A0A5C4XT63_9HYPH</name>
<dbReference type="InterPro" id="IPR012334">
    <property type="entry name" value="Pectin_lyas_fold"/>
</dbReference>
<dbReference type="AlphaFoldDB" id="A0A5C4XT63"/>
<feature type="region of interest" description="Disordered" evidence="1">
    <location>
        <begin position="323"/>
        <end position="352"/>
    </location>
</feature>
<organism evidence="3 4">
    <name type="scientific">Aliirhizobium smilacinae</name>
    <dbReference type="NCBI Taxonomy" id="1395944"/>
    <lineage>
        <taxon>Bacteria</taxon>
        <taxon>Pseudomonadati</taxon>
        <taxon>Pseudomonadota</taxon>
        <taxon>Alphaproteobacteria</taxon>
        <taxon>Hyphomicrobiales</taxon>
        <taxon>Rhizobiaceae</taxon>
        <taxon>Aliirhizobium</taxon>
    </lineage>
</organism>
<gene>
    <name evidence="3" type="ORF">FHP24_09255</name>
</gene>
<evidence type="ECO:0000313" key="3">
    <source>
        <dbReference type="EMBL" id="TNM66367.1"/>
    </source>
</evidence>
<evidence type="ECO:0000256" key="1">
    <source>
        <dbReference type="SAM" id="MobiDB-lite"/>
    </source>
</evidence>
<dbReference type="Gene3D" id="2.160.20.10">
    <property type="entry name" value="Single-stranded right-handed beta-helix, Pectin lyase-like"/>
    <property type="match status" value="1"/>
</dbReference>
<comment type="caution">
    <text evidence="3">The sequence shown here is derived from an EMBL/GenBank/DDBJ whole genome shotgun (WGS) entry which is preliminary data.</text>
</comment>
<dbReference type="InterPro" id="IPR039448">
    <property type="entry name" value="Beta_helix"/>
</dbReference>
<reference evidence="3 4" key="1">
    <citation type="submission" date="2019-06" db="EMBL/GenBank/DDBJ databases">
        <title>The draft genome of Rhizobium smilacinae PTYR-5.</title>
        <authorList>
            <person name="Liu L."/>
            <person name="Li L."/>
            <person name="Zhang X."/>
        </authorList>
    </citation>
    <scope>NUCLEOTIDE SEQUENCE [LARGE SCALE GENOMIC DNA]</scope>
    <source>
        <strain evidence="3 4">PTYR-5</strain>
    </source>
</reference>
<dbReference type="SUPFAM" id="SSF51126">
    <property type="entry name" value="Pectin lyase-like"/>
    <property type="match status" value="1"/>
</dbReference>
<dbReference type="InterPro" id="IPR011050">
    <property type="entry name" value="Pectin_lyase_fold/virulence"/>
</dbReference>
<evidence type="ECO:0000259" key="2">
    <source>
        <dbReference type="Pfam" id="PF13229"/>
    </source>
</evidence>
<proteinExistence type="predicted"/>
<feature type="domain" description="Right handed beta helix" evidence="2">
    <location>
        <begin position="157"/>
        <end position="266"/>
    </location>
</feature>
<dbReference type="OrthoDB" id="7200459at2"/>
<dbReference type="Pfam" id="PF13229">
    <property type="entry name" value="Beta_helix"/>
    <property type="match status" value="1"/>
</dbReference>
<protein>
    <submittedName>
        <fullName evidence="3">Right-handed parallel beta-helix repeat-containing protein</fullName>
    </submittedName>
</protein>
<accession>A0A5C4XT63</accession>